<dbReference type="InParanoid" id="F0ZV53"/>
<accession>F0ZV53</accession>
<dbReference type="SUPFAM" id="SSF47769">
    <property type="entry name" value="SAM/Pointed domain"/>
    <property type="match status" value="1"/>
</dbReference>
<organism evidence="1 2">
    <name type="scientific">Dictyostelium purpureum</name>
    <name type="common">Slime mold</name>
    <dbReference type="NCBI Taxonomy" id="5786"/>
    <lineage>
        <taxon>Eukaryota</taxon>
        <taxon>Amoebozoa</taxon>
        <taxon>Evosea</taxon>
        <taxon>Eumycetozoa</taxon>
        <taxon>Dictyostelia</taxon>
        <taxon>Dictyosteliales</taxon>
        <taxon>Dictyosteliaceae</taxon>
        <taxon>Dictyostelium</taxon>
    </lineage>
</organism>
<dbReference type="Proteomes" id="UP000001064">
    <property type="component" value="Unassembled WGS sequence"/>
</dbReference>
<proteinExistence type="predicted"/>
<dbReference type="GeneID" id="10507477"/>
<dbReference type="GO" id="GO:0009898">
    <property type="term" value="C:cytoplasmic side of plasma membrane"/>
    <property type="evidence" value="ECO:0000318"/>
    <property type="project" value="GO_Central"/>
</dbReference>
<dbReference type="VEuPathDB" id="AmoebaDB:DICPUDRAFT_81974"/>
<evidence type="ECO:0008006" key="3">
    <source>
        <dbReference type="Google" id="ProtNLM"/>
    </source>
</evidence>
<name>F0ZV53_DICPU</name>
<dbReference type="KEGG" id="dpp:DICPUDRAFT_81974"/>
<protein>
    <recommendedName>
        <fullName evidence="3">SAM domain-containing protein</fullName>
    </recommendedName>
</protein>
<evidence type="ECO:0000313" key="2">
    <source>
        <dbReference type="Proteomes" id="UP000001064"/>
    </source>
</evidence>
<dbReference type="EMBL" id="GL871207">
    <property type="protein sequence ID" value="EGC32182.1"/>
    <property type="molecule type" value="Genomic_DNA"/>
</dbReference>
<dbReference type="Gene3D" id="1.10.150.50">
    <property type="entry name" value="Transcription Factor, Ets-1"/>
    <property type="match status" value="1"/>
</dbReference>
<dbReference type="RefSeq" id="XP_003291286.1">
    <property type="nucleotide sequence ID" value="XM_003291238.1"/>
</dbReference>
<dbReference type="AlphaFoldDB" id="F0ZV53"/>
<feature type="non-terminal residue" evidence="1">
    <location>
        <position position="221"/>
    </location>
</feature>
<evidence type="ECO:0000313" key="1">
    <source>
        <dbReference type="EMBL" id="EGC32182.1"/>
    </source>
</evidence>
<dbReference type="GO" id="GO:0007169">
    <property type="term" value="P:cell surface receptor protein tyrosine kinase signaling pathway"/>
    <property type="evidence" value="ECO:0000318"/>
    <property type="project" value="GO_Central"/>
</dbReference>
<gene>
    <name evidence="1" type="ORF">DICPUDRAFT_81974</name>
</gene>
<sequence length="221" mass="26058">MNRDLYEWDHREVCNWLDETGKFTPETIKTFDFHQIRGEHLEELFNFKPFLLKMGISMNNCLSFIVEYKKLKSNEGAIKKNNVTQNSDYDAVKTSNYLTNNSFDLSKPNFSIMYKLIINSNKEIGKDIKKKLKSSKIEDTQILENNVLNQLKEKWDIGKLNMSNLIFVYETKDFSLLELDTIGKRLNFQYEMSILLRNLHPSSMVSYLLEDPNFLEKNVVQ</sequence>
<reference evidence="2" key="1">
    <citation type="journal article" date="2011" name="Genome Biol.">
        <title>Comparative genomics of the social amoebae Dictyostelium discoideum and Dictyostelium purpureum.</title>
        <authorList>
            <consortium name="US DOE Joint Genome Institute (JGI-PGF)"/>
            <person name="Sucgang R."/>
            <person name="Kuo A."/>
            <person name="Tian X."/>
            <person name="Salerno W."/>
            <person name="Parikh A."/>
            <person name="Feasley C.L."/>
            <person name="Dalin E."/>
            <person name="Tu H."/>
            <person name="Huang E."/>
            <person name="Barry K."/>
            <person name="Lindquist E."/>
            <person name="Shapiro H."/>
            <person name="Bruce D."/>
            <person name="Schmutz J."/>
            <person name="Salamov A."/>
            <person name="Fey P."/>
            <person name="Gaudet P."/>
            <person name="Anjard C."/>
            <person name="Babu M.M."/>
            <person name="Basu S."/>
            <person name="Bushmanova Y."/>
            <person name="van der Wel H."/>
            <person name="Katoh-Kurasawa M."/>
            <person name="Dinh C."/>
            <person name="Coutinho P.M."/>
            <person name="Saito T."/>
            <person name="Elias M."/>
            <person name="Schaap P."/>
            <person name="Kay R.R."/>
            <person name="Henrissat B."/>
            <person name="Eichinger L."/>
            <person name="Rivero F."/>
            <person name="Putnam N.H."/>
            <person name="West C.M."/>
            <person name="Loomis W.F."/>
            <person name="Chisholm R.L."/>
            <person name="Shaulsky G."/>
            <person name="Strassmann J.E."/>
            <person name="Queller D.C."/>
            <person name="Kuspa A."/>
            <person name="Grigoriev I.V."/>
        </authorList>
    </citation>
    <scope>NUCLEOTIDE SEQUENCE [LARGE SCALE GENOMIC DNA]</scope>
    <source>
        <strain evidence="2">QSDP1</strain>
    </source>
</reference>
<keyword evidence="2" id="KW-1185">Reference proteome</keyword>
<dbReference type="InterPro" id="IPR013761">
    <property type="entry name" value="SAM/pointed_sf"/>
</dbReference>